<dbReference type="SUPFAM" id="SSF81296">
    <property type="entry name" value="E set domains"/>
    <property type="match status" value="1"/>
</dbReference>
<feature type="non-terminal residue" evidence="2">
    <location>
        <position position="1"/>
    </location>
</feature>
<dbReference type="InterPro" id="IPR031148">
    <property type="entry name" value="Plexin"/>
</dbReference>
<dbReference type="STRING" id="283909.R7UUZ9"/>
<dbReference type="GO" id="GO:0005886">
    <property type="term" value="C:plasma membrane"/>
    <property type="evidence" value="ECO:0007669"/>
    <property type="project" value="TreeGrafter"/>
</dbReference>
<accession>R7UUZ9</accession>
<keyword evidence="4" id="KW-1185">Reference proteome</keyword>
<dbReference type="OrthoDB" id="6153801at2759"/>
<gene>
    <name evidence="2" type="ORF">CAPTEDRAFT_79871</name>
</gene>
<evidence type="ECO:0000313" key="4">
    <source>
        <dbReference type="Proteomes" id="UP000014760"/>
    </source>
</evidence>
<dbReference type="InterPro" id="IPR014756">
    <property type="entry name" value="Ig_E-set"/>
</dbReference>
<dbReference type="EMBL" id="KB297476">
    <property type="protein sequence ID" value="ELU10463.1"/>
    <property type="molecule type" value="Genomic_DNA"/>
</dbReference>
<dbReference type="GO" id="GO:0030334">
    <property type="term" value="P:regulation of cell migration"/>
    <property type="evidence" value="ECO:0007669"/>
    <property type="project" value="TreeGrafter"/>
</dbReference>
<dbReference type="HOGENOM" id="CLU_2326593_0_0_1"/>
<evidence type="ECO:0000259" key="1">
    <source>
        <dbReference type="Pfam" id="PF01833"/>
    </source>
</evidence>
<sequence>VYKCEVMGADCSACSSLGETEEFKYGCWWCDGQCAFKEWCEQERLERQLTCPKPNLEMISPLNGPKEGGTFLTITGSNLGRHRPQVDNSVTIGGKPCPV</sequence>
<reference evidence="2 4" key="2">
    <citation type="journal article" date="2013" name="Nature">
        <title>Insights into bilaterian evolution from three spiralian genomes.</title>
        <authorList>
            <person name="Simakov O."/>
            <person name="Marletaz F."/>
            <person name="Cho S.J."/>
            <person name="Edsinger-Gonzales E."/>
            <person name="Havlak P."/>
            <person name="Hellsten U."/>
            <person name="Kuo D.H."/>
            <person name="Larsson T."/>
            <person name="Lv J."/>
            <person name="Arendt D."/>
            <person name="Savage R."/>
            <person name="Osoegawa K."/>
            <person name="de Jong P."/>
            <person name="Grimwood J."/>
            <person name="Chapman J.A."/>
            <person name="Shapiro H."/>
            <person name="Aerts A."/>
            <person name="Otillar R.P."/>
            <person name="Terry A.Y."/>
            <person name="Boore J.L."/>
            <person name="Grigoriev I.V."/>
            <person name="Lindberg D.R."/>
            <person name="Seaver E.C."/>
            <person name="Weisblat D.A."/>
            <person name="Putnam N.H."/>
            <person name="Rokhsar D.S."/>
        </authorList>
    </citation>
    <scope>NUCLEOTIDE SEQUENCE</scope>
    <source>
        <strain evidence="2 4">I ESC-2004</strain>
    </source>
</reference>
<protein>
    <recommendedName>
        <fullName evidence="1">IPT/TIG domain-containing protein</fullName>
    </recommendedName>
</protein>
<dbReference type="Gene3D" id="2.60.40.10">
    <property type="entry name" value="Immunoglobulins"/>
    <property type="match status" value="1"/>
</dbReference>
<dbReference type="EMBL" id="AMQN01020636">
    <property type="status" value="NOT_ANNOTATED_CDS"/>
    <property type="molecule type" value="Genomic_DNA"/>
</dbReference>
<dbReference type="AlphaFoldDB" id="R7UUZ9"/>
<dbReference type="GO" id="GO:0002116">
    <property type="term" value="C:semaphorin receptor complex"/>
    <property type="evidence" value="ECO:0007669"/>
    <property type="project" value="TreeGrafter"/>
</dbReference>
<feature type="non-terminal residue" evidence="2">
    <location>
        <position position="99"/>
    </location>
</feature>
<reference evidence="4" key="1">
    <citation type="submission" date="2012-12" db="EMBL/GenBank/DDBJ databases">
        <authorList>
            <person name="Hellsten U."/>
            <person name="Grimwood J."/>
            <person name="Chapman J.A."/>
            <person name="Shapiro H."/>
            <person name="Aerts A."/>
            <person name="Otillar R.P."/>
            <person name="Terry A.Y."/>
            <person name="Boore J.L."/>
            <person name="Simakov O."/>
            <person name="Marletaz F."/>
            <person name="Cho S.-J."/>
            <person name="Edsinger-Gonzales E."/>
            <person name="Havlak P."/>
            <person name="Kuo D.-H."/>
            <person name="Larsson T."/>
            <person name="Lv J."/>
            <person name="Arendt D."/>
            <person name="Savage R."/>
            <person name="Osoegawa K."/>
            <person name="de Jong P."/>
            <person name="Lindberg D.R."/>
            <person name="Seaver E.C."/>
            <person name="Weisblat D.A."/>
            <person name="Putnam N.H."/>
            <person name="Grigoriev I.V."/>
            <person name="Rokhsar D.S."/>
        </authorList>
    </citation>
    <scope>NUCLEOTIDE SEQUENCE</scope>
    <source>
        <strain evidence="4">I ESC-2004</strain>
    </source>
</reference>
<feature type="domain" description="IPT/TIG" evidence="1">
    <location>
        <begin position="54"/>
        <end position="99"/>
    </location>
</feature>
<dbReference type="InterPro" id="IPR013783">
    <property type="entry name" value="Ig-like_fold"/>
</dbReference>
<proteinExistence type="predicted"/>
<dbReference type="Pfam" id="PF01833">
    <property type="entry name" value="TIG"/>
    <property type="match status" value="1"/>
</dbReference>
<dbReference type="PANTHER" id="PTHR22625:SF70">
    <property type="entry name" value="PLEXIN A, ISOFORM A"/>
    <property type="match status" value="1"/>
</dbReference>
<dbReference type="PANTHER" id="PTHR22625">
    <property type="entry name" value="PLEXIN"/>
    <property type="match status" value="1"/>
</dbReference>
<evidence type="ECO:0000313" key="2">
    <source>
        <dbReference type="EMBL" id="ELU10463.1"/>
    </source>
</evidence>
<dbReference type="Proteomes" id="UP000014760">
    <property type="component" value="Unassembled WGS sequence"/>
</dbReference>
<reference evidence="3" key="3">
    <citation type="submission" date="2015-06" db="UniProtKB">
        <authorList>
            <consortium name="EnsemblMetazoa"/>
        </authorList>
    </citation>
    <scope>IDENTIFICATION</scope>
</reference>
<name>R7UUZ9_CAPTE</name>
<dbReference type="EnsemblMetazoa" id="CapteT79871">
    <property type="protein sequence ID" value="CapteP79871"/>
    <property type="gene ID" value="CapteG79871"/>
</dbReference>
<dbReference type="InterPro" id="IPR002909">
    <property type="entry name" value="IPT_dom"/>
</dbReference>
<organism evidence="2">
    <name type="scientific">Capitella teleta</name>
    <name type="common">Polychaete worm</name>
    <dbReference type="NCBI Taxonomy" id="283909"/>
    <lineage>
        <taxon>Eukaryota</taxon>
        <taxon>Metazoa</taxon>
        <taxon>Spiralia</taxon>
        <taxon>Lophotrochozoa</taxon>
        <taxon>Annelida</taxon>
        <taxon>Polychaeta</taxon>
        <taxon>Sedentaria</taxon>
        <taxon>Scolecida</taxon>
        <taxon>Capitellidae</taxon>
        <taxon>Capitella</taxon>
    </lineage>
</organism>
<dbReference type="GO" id="GO:0017154">
    <property type="term" value="F:semaphorin receptor activity"/>
    <property type="evidence" value="ECO:0007669"/>
    <property type="project" value="InterPro"/>
</dbReference>
<evidence type="ECO:0000313" key="3">
    <source>
        <dbReference type="EnsemblMetazoa" id="CapteP79871"/>
    </source>
</evidence>